<proteinExistence type="predicted"/>
<protein>
    <submittedName>
        <fullName evidence="1">Uncharacterized protein</fullName>
    </submittedName>
</protein>
<gene>
    <name evidence="1" type="ORF">OUZ56_020382</name>
</gene>
<organism evidence="1 2">
    <name type="scientific">Daphnia magna</name>
    <dbReference type="NCBI Taxonomy" id="35525"/>
    <lineage>
        <taxon>Eukaryota</taxon>
        <taxon>Metazoa</taxon>
        <taxon>Ecdysozoa</taxon>
        <taxon>Arthropoda</taxon>
        <taxon>Crustacea</taxon>
        <taxon>Branchiopoda</taxon>
        <taxon>Diplostraca</taxon>
        <taxon>Cladocera</taxon>
        <taxon>Anomopoda</taxon>
        <taxon>Daphniidae</taxon>
        <taxon>Daphnia</taxon>
    </lineage>
</organism>
<comment type="caution">
    <text evidence="1">The sequence shown here is derived from an EMBL/GenBank/DDBJ whole genome shotgun (WGS) entry which is preliminary data.</text>
</comment>
<name>A0ABQ9ZEL3_9CRUS</name>
<evidence type="ECO:0000313" key="2">
    <source>
        <dbReference type="Proteomes" id="UP001234178"/>
    </source>
</evidence>
<evidence type="ECO:0000313" key="1">
    <source>
        <dbReference type="EMBL" id="KAK4011269.1"/>
    </source>
</evidence>
<dbReference type="EMBL" id="JAOYFB010000003">
    <property type="protein sequence ID" value="KAK4011269.1"/>
    <property type="molecule type" value="Genomic_DNA"/>
</dbReference>
<accession>A0ABQ9ZEL3</accession>
<keyword evidence="2" id="KW-1185">Reference proteome</keyword>
<reference evidence="1 2" key="1">
    <citation type="journal article" date="2023" name="Nucleic Acids Res.">
        <title>The hologenome of Daphnia magna reveals possible DNA methylation and microbiome-mediated evolution of the host genome.</title>
        <authorList>
            <person name="Chaturvedi A."/>
            <person name="Li X."/>
            <person name="Dhandapani V."/>
            <person name="Marshall H."/>
            <person name="Kissane S."/>
            <person name="Cuenca-Cambronero M."/>
            <person name="Asole G."/>
            <person name="Calvet F."/>
            <person name="Ruiz-Romero M."/>
            <person name="Marangio P."/>
            <person name="Guigo R."/>
            <person name="Rago D."/>
            <person name="Mirbahai L."/>
            <person name="Eastwood N."/>
            <person name="Colbourne J.K."/>
            <person name="Zhou J."/>
            <person name="Mallon E."/>
            <person name="Orsini L."/>
        </authorList>
    </citation>
    <scope>NUCLEOTIDE SEQUENCE [LARGE SCALE GENOMIC DNA]</scope>
    <source>
        <strain evidence="1">LRV0_1</strain>
    </source>
</reference>
<sequence>MICPLRFPDDNRLRSCRPICCNIQPRSTEFSCSIQTTAIGLLVATIGIHQSTRHRKNSENNRDAARKSNEPFYIATLCNCESKDRSGCGKLAWPSRRLPMILFIHHLFILNKWKIKVLQGQNLIE</sequence>
<dbReference type="Proteomes" id="UP001234178">
    <property type="component" value="Unassembled WGS sequence"/>
</dbReference>